<name>A0AAV9BXZ9_ACOCL</name>
<gene>
    <name evidence="1" type="ORF">QJS10_CPB22g00639</name>
</gene>
<organism evidence="1 2">
    <name type="scientific">Acorus calamus</name>
    <name type="common">Sweet flag</name>
    <dbReference type="NCBI Taxonomy" id="4465"/>
    <lineage>
        <taxon>Eukaryota</taxon>
        <taxon>Viridiplantae</taxon>
        <taxon>Streptophyta</taxon>
        <taxon>Embryophyta</taxon>
        <taxon>Tracheophyta</taxon>
        <taxon>Spermatophyta</taxon>
        <taxon>Magnoliopsida</taxon>
        <taxon>Liliopsida</taxon>
        <taxon>Acoraceae</taxon>
        <taxon>Acorus</taxon>
    </lineage>
</organism>
<dbReference type="Proteomes" id="UP001180020">
    <property type="component" value="Unassembled WGS sequence"/>
</dbReference>
<proteinExistence type="predicted"/>
<dbReference type="AlphaFoldDB" id="A0AAV9BXZ9"/>
<comment type="caution">
    <text evidence="1">The sequence shown here is derived from an EMBL/GenBank/DDBJ whole genome shotgun (WGS) entry which is preliminary data.</text>
</comment>
<keyword evidence="2" id="KW-1185">Reference proteome</keyword>
<reference evidence="1" key="1">
    <citation type="journal article" date="2023" name="Nat. Commun.">
        <title>Diploid and tetraploid genomes of Acorus and the evolution of monocots.</title>
        <authorList>
            <person name="Ma L."/>
            <person name="Liu K.W."/>
            <person name="Li Z."/>
            <person name="Hsiao Y.Y."/>
            <person name="Qi Y."/>
            <person name="Fu T."/>
            <person name="Tang G.D."/>
            <person name="Zhang D."/>
            <person name="Sun W.H."/>
            <person name="Liu D.K."/>
            <person name="Li Y."/>
            <person name="Chen G.Z."/>
            <person name="Liu X.D."/>
            <person name="Liao X.Y."/>
            <person name="Jiang Y.T."/>
            <person name="Yu X."/>
            <person name="Hao Y."/>
            <person name="Huang J."/>
            <person name="Zhao X.W."/>
            <person name="Ke S."/>
            <person name="Chen Y.Y."/>
            <person name="Wu W.L."/>
            <person name="Hsu J.L."/>
            <person name="Lin Y.F."/>
            <person name="Huang M.D."/>
            <person name="Li C.Y."/>
            <person name="Huang L."/>
            <person name="Wang Z.W."/>
            <person name="Zhao X."/>
            <person name="Zhong W.Y."/>
            <person name="Peng D.H."/>
            <person name="Ahmad S."/>
            <person name="Lan S."/>
            <person name="Zhang J.S."/>
            <person name="Tsai W.C."/>
            <person name="Van de Peer Y."/>
            <person name="Liu Z.J."/>
        </authorList>
    </citation>
    <scope>NUCLEOTIDE SEQUENCE</scope>
    <source>
        <strain evidence="1">CP</strain>
    </source>
</reference>
<reference evidence="1" key="2">
    <citation type="submission" date="2023-06" db="EMBL/GenBank/DDBJ databases">
        <authorList>
            <person name="Ma L."/>
            <person name="Liu K.-W."/>
            <person name="Li Z."/>
            <person name="Hsiao Y.-Y."/>
            <person name="Qi Y."/>
            <person name="Fu T."/>
            <person name="Tang G."/>
            <person name="Zhang D."/>
            <person name="Sun W.-H."/>
            <person name="Liu D.-K."/>
            <person name="Li Y."/>
            <person name="Chen G.-Z."/>
            <person name="Liu X.-D."/>
            <person name="Liao X.-Y."/>
            <person name="Jiang Y.-T."/>
            <person name="Yu X."/>
            <person name="Hao Y."/>
            <person name="Huang J."/>
            <person name="Zhao X.-W."/>
            <person name="Ke S."/>
            <person name="Chen Y.-Y."/>
            <person name="Wu W.-L."/>
            <person name="Hsu J.-L."/>
            <person name="Lin Y.-F."/>
            <person name="Huang M.-D."/>
            <person name="Li C.-Y."/>
            <person name="Huang L."/>
            <person name="Wang Z.-W."/>
            <person name="Zhao X."/>
            <person name="Zhong W.-Y."/>
            <person name="Peng D.-H."/>
            <person name="Ahmad S."/>
            <person name="Lan S."/>
            <person name="Zhang J.-S."/>
            <person name="Tsai W.-C."/>
            <person name="Van De Peer Y."/>
            <person name="Liu Z.-J."/>
        </authorList>
    </citation>
    <scope>NUCLEOTIDE SEQUENCE</scope>
    <source>
        <strain evidence="1">CP</strain>
        <tissue evidence="1">Leaves</tissue>
    </source>
</reference>
<accession>A0AAV9BXZ9</accession>
<dbReference type="EMBL" id="JAUJYO010000022">
    <property type="protein sequence ID" value="KAK1281525.1"/>
    <property type="molecule type" value="Genomic_DNA"/>
</dbReference>
<sequence>MEEEVKALLEQIESLKRCFPDHHAISDGIGAMGSVAAEMLTSGVDLVLSCVDNYKARMVVNQEEKLFLGNQNYVENTREDILGSLTTLGTYNEWSGLIILHKSLFPAVHIPDGLIHELPKADEFQKLLVFEETIDLSHRRPLLGTDES</sequence>
<protein>
    <submittedName>
        <fullName evidence="1">Ubiquitin-like modifier-activating enzyme 5</fullName>
    </submittedName>
</protein>
<evidence type="ECO:0000313" key="2">
    <source>
        <dbReference type="Proteomes" id="UP001180020"/>
    </source>
</evidence>
<evidence type="ECO:0000313" key="1">
    <source>
        <dbReference type="EMBL" id="KAK1281525.1"/>
    </source>
</evidence>